<evidence type="ECO:0000313" key="3">
    <source>
        <dbReference type="Proteomes" id="UP000028990"/>
    </source>
</evidence>
<dbReference type="PANTHER" id="PTHR31453:SF2">
    <property type="entry name" value="TRANSMEMBRANE PROTEIN 236"/>
    <property type="match status" value="1"/>
</dbReference>
<keyword evidence="1" id="KW-0472">Membrane</keyword>
<dbReference type="AlphaFoldDB" id="A0A091CW45"/>
<dbReference type="EMBL" id="KN124080">
    <property type="protein sequence ID" value="KFO22368.1"/>
    <property type="molecule type" value="Genomic_DNA"/>
</dbReference>
<reference evidence="2 3" key="1">
    <citation type="submission" date="2013-11" db="EMBL/GenBank/DDBJ databases">
        <title>The Damaraland mole rat (Fukomys damarensis) genome and evolution of African mole rats.</title>
        <authorList>
            <person name="Gladyshev V.N."/>
            <person name="Fang X."/>
        </authorList>
    </citation>
    <scope>NUCLEOTIDE SEQUENCE [LARGE SCALE GENOMIC DNA]</scope>
    <source>
        <tissue evidence="2">Liver</tissue>
    </source>
</reference>
<dbReference type="STRING" id="885580.ENSFDAP00000006061"/>
<sequence length="354" mass="39351">MSDIQPEELTYATEFTLGIFEEERRWDGVGYCGTELGNTISSTVDRSPHPVRPAFPGRPTFELPVRFRECLQIATQCQTSSVLPPPAATVKPGVVPGCIRVFALYCGDCPIAHEKNQKVQRNNNGSIDLLPDSLPDLPVSLVLLSLIVVDILEKLRMYPLRGREKSNEDGHIHVASLQQMKTVTEQVGQDGGSLALSQVAKAPGTSQPQLPSHVPVGPQEPSFDSGILRMMSRRDVRAEIFLWSFLRWADTIEMVRVAGHPAVYKSGWLYPVYIFSFLSVLRIVFTPENPLLSSLGVLLQDLPFVFVRFTLVIALGTITPILGLCKNVLVTLSYVYFNYLTRFRPFSSLETSLS</sequence>
<proteinExistence type="predicted"/>
<accession>A0A091CW45</accession>
<keyword evidence="3" id="KW-1185">Reference proteome</keyword>
<dbReference type="eggNOG" id="ENOG502QVFM">
    <property type="taxonomic scope" value="Eukaryota"/>
</dbReference>
<keyword evidence="1" id="KW-1133">Transmembrane helix</keyword>
<feature type="transmembrane region" description="Helical" evidence="1">
    <location>
        <begin position="305"/>
        <end position="337"/>
    </location>
</feature>
<protein>
    <submittedName>
        <fullName evidence="2">Transmembrane protein 236</fullName>
    </submittedName>
</protein>
<dbReference type="Proteomes" id="UP000028990">
    <property type="component" value="Unassembled WGS sequence"/>
</dbReference>
<dbReference type="PANTHER" id="PTHR31453">
    <property type="entry name" value="TRANSMEMBRANE PROTEIN 236"/>
    <property type="match status" value="1"/>
</dbReference>
<dbReference type="InterPro" id="IPR020394">
    <property type="entry name" value="Uncharacterised_FAM23-like_TM"/>
</dbReference>
<gene>
    <name evidence="2" type="ORF">H920_16251</name>
</gene>
<keyword evidence="1 2" id="KW-0812">Transmembrane</keyword>
<name>A0A091CW45_FUKDA</name>
<evidence type="ECO:0000256" key="1">
    <source>
        <dbReference type="SAM" id="Phobius"/>
    </source>
</evidence>
<evidence type="ECO:0000313" key="2">
    <source>
        <dbReference type="EMBL" id="KFO22368.1"/>
    </source>
</evidence>
<feature type="transmembrane region" description="Helical" evidence="1">
    <location>
        <begin position="268"/>
        <end position="285"/>
    </location>
</feature>
<organism evidence="2 3">
    <name type="scientific">Fukomys damarensis</name>
    <name type="common">Damaraland mole rat</name>
    <name type="synonym">Cryptomys damarensis</name>
    <dbReference type="NCBI Taxonomy" id="885580"/>
    <lineage>
        <taxon>Eukaryota</taxon>
        <taxon>Metazoa</taxon>
        <taxon>Chordata</taxon>
        <taxon>Craniata</taxon>
        <taxon>Vertebrata</taxon>
        <taxon>Euteleostomi</taxon>
        <taxon>Mammalia</taxon>
        <taxon>Eutheria</taxon>
        <taxon>Euarchontoglires</taxon>
        <taxon>Glires</taxon>
        <taxon>Rodentia</taxon>
        <taxon>Hystricomorpha</taxon>
        <taxon>Bathyergidae</taxon>
        <taxon>Fukomys</taxon>
    </lineage>
</organism>